<dbReference type="InterPro" id="IPR013324">
    <property type="entry name" value="RNA_pol_sigma_r3/r4-like"/>
</dbReference>
<reference evidence="7 8" key="1">
    <citation type="submission" date="2019-06" db="EMBL/GenBank/DDBJ databases">
        <title>Sequencing the genomes of 1000 actinobacteria strains.</title>
        <authorList>
            <person name="Klenk H.-P."/>
        </authorList>
    </citation>
    <scope>NUCLEOTIDE SEQUENCE [LARGE SCALE GENOMIC DNA]</scope>
    <source>
        <strain evidence="7 8">DSM 43186</strain>
    </source>
</reference>
<gene>
    <name evidence="7" type="ORF">FHX40_4019</name>
</gene>
<dbReference type="InterPro" id="IPR013249">
    <property type="entry name" value="RNA_pol_sigma70_r4_t2"/>
</dbReference>
<dbReference type="SUPFAM" id="SSF88946">
    <property type="entry name" value="Sigma2 domain of RNA polymerase sigma factors"/>
    <property type="match status" value="1"/>
</dbReference>
<evidence type="ECO:0000313" key="8">
    <source>
        <dbReference type="Proteomes" id="UP000319213"/>
    </source>
</evidence>
<sequence length="220" mass="24328">MSLRGRFSPTETAGDVVYERAQRSPAPKISAEAYSDAVLMRRVAAGEECAFRVLYERHAAGMLRLIRRLTARLEVAEEILQESWLAVWRSAGGYRGEASVRAYLLGVARRQAHNRLRQTEPVLVELEDAVDLPAAEPAVEDQVLARAGRRELVAAVLELPEHLREVLGLVLAEDLPYPEVAAILGVPPGTVKSRMWTARRLLAATLTKVTKREGGRSGER</sequence>
<keyword evidence="8" id="KW-1185">Reference proteome</keyword>
<feature type="domain" description="RNA polymerase sigma factor 70 region 4 type 2" evidence="6">
    <location>
        <begin position="150"/>
        <end position="200"/>
    </location>
</feature>
<dbReference type="AlphaFoldDB" id="A0A543J375"/>
<protein>
    <submittedName>
        <fullName evidence="7">RNA polymerase sigma-70 factor (ECF subfamily)</fullName>
    </submittedName>
</protein>
<evidence type="ECO:0000313" key="7">
    <source>
        <dbReference type="EMBL" id="TQM77262.1"/>
    </source>
</evidence>
<dbReference type="InterPro" id="IPR036388">
    <property type="entry name" value="WH-like_DNA-bd_sf"/>
</dbReference>
<dbReference type="GO" id="GO:0006352">
    <property type="term" value="P:DNA-templated transcription initiation"/>
    <property type="evidence" value="ECO:0007669"/>
    <property type="project" value="InterPro"/>
</dbReference>
<evidence type="ECO:0000256" key="2">
    <source>
        <dbReference type="ARBA" id="ARBA00023015"/>
    </source>
</evidence>
<name>A0A543J375_9ACTN</name>
<dbReference type="PANTHER" id="PTHR43133:SF46">
    <property type="entry name" value="RNA POLYMERASE SIGMA-70 FACTOR ECF SUBFAMILY"/>
    <property type="match status" value="1"/>
</dbReference>
<dbReference type="Gene3D" id="1.10.1740.10">
    <property type="match status" value="1"/>
</dbReference>
<dbReference type="GO" id="GO:0003677">
    <property type="term" value="F:DNA binding"/>
    <property type="evidence" value="ECO:0007669"/>
    <property type="project" value="InterPro"/>
</dbReference>
<organism evidence="7 8">
    <name type="scientific">Thermopolyspora flexuosa</name>
    <dbReference type="NCBI Taxonomy" id="103836"/>
    <lineage>
        <taxon>Bacteria</taxon>
        <taxon>Bacillati</taxon>
        <taxon>Actinomycetota</taxon>
        <taxon>Actinomycetes</taxon>
        <taxon>Streptosporangiales</taxon>
        <taxon>Streptosporangiaceae</taxon>
        <taxon>Thermopolyspora</taxon>
    </lineage>
</organism>
<dbReference type="Proteomes" id="UP000319213">
    <property type="component" value="Unassembled WGS sequence"/>
</dbReference>
<dbReference type="InterPro" id="IPR007627">
    <property type="entry name" value="RNA_pol_sigma70_r2"/>
</dbReference>
<dbReference type="CDD" id="cd06171">
    <property type="entry name" value="Sigma70_r4"/>
    <property type="match status" value="1"/>
</dbReference>
<comment type="similarity">
    <text evidence="1">Belongs to the sigma-70 factor family. ECF subfamily.</text>
</comment>
<keyword evidence="4" id="KW-0804">Transcription</keyword>
<dbReference type="InterPro" id="IPR039425">
    <property type="entry name" value="RNA_pol_sigma-70-like"/>
</dbReference>
<evidence type="ECO:0000259" key="5">
    <source>
        <dbReference type="Pfam" id="PF04542"/>
    </source>
</evidence>
<dbReference type="Gene3D" id="1.10.10.10">
    <property type="entry name" value="Winged helix-like DNA-binding domain superfamily/Winged helix DNA-binding domain"/>
    <property type="match status" value="1"/>
</dbReference>
<evidence type="ECO:0000259" key="6">
    <source>
        <dbReference type="Pfam" id="PF08281"/>
    </source>
</evidence>
<dbReference type="Pfam" id="PF04542">
    <property type="entry name" value="Sigma70_r2"/>
    <property type="match status" value="1"/>
</dbReference>
<dbReference type="InterPro" id="IPR014284">
    <property type="entry name" value="RNA_pol_sigma-70_dom"/>
</dbReference>
<evidence type="ECO:0000256" key="4">
    <source>
        <dbReference type="ARBA" id="ARBA00023163"/>
    </source>
</evidence>
<accession>A0A543J375</accession>
<dbReference type="EMBL" id="VFPQ01000001">
    <property type="protein sequence ID" value="TQM77262.1"/>
    <property type="molecule type" value="Genomic_DNA"/>
</dbReference>
<dbReference type="PANTHER" id="PTHR43133">
    <property type="entry name" value="RNA POLYMERASE ECF-TYPE SIGMA FACTO"/>
    <property type="match status" value="1"/>
</dbReference>
<keyword evidence="3" id="KW-0731">Sigma factor</keyword>
<dbReference type="InterPro" id="IPR013325">
    <property type="entry name" value="RNA_pol_sigma_r2"/>
</dbReference>
<keyword evidence="2" id="KW-0805">Transcription regulation</keyword>
<dbReference type="SUPFAM" id="SSF88659">
    <property type="entry name" value="Sigma3 and sigma4 domains of RNA polymerase sigma factors"/>
    <property type="match status" value="1"/>
</dbReference>
<feature type="domain" description="RNA polymerase sigma-70 region 2" evidence="5">
    <location>
        <begin position="54"/>
        <end position="119"/>
    </location>
</feature>
<dbReference type="GO" id="GO:0016987">
    <property type="term" value="F:sigma factor activity"/>
    <property type="evidence" value="ECO:0007669"/>
    <property type="project" value="UniProtKB-KW"/>
</dbReference>
<evidence type="ECO:0000256" key="3">
    <source>
        <dbReference type="ARBA" id="ARBA00023082"/>
    </source>
</evidence>
<evidence type="ECO:0000256" key="1">
    <source>
        <dbReference type="ARBA" id="ARBA00010641"/>
    </source>
</evidence>
<proteinExistence type="inferred from homology"/>
<dbReference type="NCBIfam" id="TIGR02937">
    <property type="entry name" value="sigma70-ECF"/>
    <property type="match status" value="1"/>
</dbReference>
<dbReference type="Pfam" id="PF08281">
    <property type="entry name" value="Sigma70_r4_2"/>
    <property type="match status" value="1"/>
</dbReference>
<comment type="caution">
    <text evidence="7">The sequence shown here is derived from an EMBL/GenBank/DDBJ whole genome shotgun (WGS) entry which is preliminary data.</text>
</comment>